<evidence type="ECO:0000313" key="2">
    <source>
        <dbReference type="EMBL" id="CAL5140608.1"/>
    </source>
</evidence>
<feature type="compositionally biased region" description="Low complexity" evidence="1">
    <location>
        <begin position="894"/>
        <end position="907"/>
    </location>
</feature>
<evidence type="ECO:0000313" key="3">
    <source>
        <dbReference type="Proteomes" id="UP001497525"/>
    </source>
</evidence>
<feature type="compositionally biased region" description="Low complexity" evidence="1">
    <location>
        <begin position="1528"/>
        <end position="1540"/>
    </location>
</feature>
<feature type="compositionally biased region" description="Polar residues" evidence="1">
    <location>
        <begin position="1004"/>
        <end position="1015"/>
    </location>
</feature>
<feature type="region of interest" description="Disordered" evidence="1">
    <location>
        <begin position="1247"/>
        <end position="1281"/>
    </location>
</feature>
<gene>
    <name evidence="2" type="ORF">CDAUBV1_LOCUS15916</name>
</gene>
<feature type="compositionally biased region" description="Low complexity" evidence="1">
    <location>
        <begin position="671"/>
        <end position="685"/>
    </location>
</feature>
<protein>
    <submittedName>
        <fullName evidence="2">Uncharacterized protein</fullName>
    </submittedName>
</protein>
<sequence>MDTESAYSLVAPEKSLSKIITCSSMTQSKSSMVVVHPSTTTACASSDGWDRSNFVSASAPQPPVASKTVPFYPRVLLSVSNVGAQTPALQGASSTVLSDPCQTVLSQHHLANLQIPSTSASSSGSQFFPLIFAATPTCSSNPISTTAHTSLHLQVGSFPTPGACNALTSPVSNCSVAVRSSSNDTTVASSTGSNSLIASMVNRSSAPSANNMTSVVISPQSANPMQPAFTLRFTSPATIQCSNAAVKPVSSSACSLLFEAPVLSSQLSANSQRPVTLTTSSSSVSSSGSTTSNSLLVSSAPRVLIHKPTLVPHSGQISGASVDQHPLTFVATPNRGMNIDAPSTSSSAIISSSGVHEQSASHQPLTPSKTKLFSLASSVPSNVRLLATPSAGPHLNKCASTPASGTLQPLLNTTLQTLTSPIKASLAAPATVWSGIPGSHGSPPTNFVALQSSQSLLVQAASEPAGFPSSASLSTSVSLNPISNLRNLAAVPTTSTGASVLSGSAPTVLAFSLTTTTATSSTAPCNAVLTHTTSPIRQAAQSNTPALIIRAGCTSAVTFSTNGPPASSLAPVAAASLLKPLNIPLGSVTSASQPFLTSLPPPGSTITSLPHIAPVSIAPAKIPGAQPSTITPTSGLSTKPHAVSTFPSHRHGGTSILSQPSRKRSRKQQLASSSTGAMTSSAPATTSGTVAVSVVQSAPGLPATQLASPTGRGNSLQTPTIVAISKSPIQPYQAAQVSHAPVGQSPTISPKPGGGPVDHVLKSACSVSVSGLNTASCTSTPLNVTTGGLVGIRLLSVRANPTPVVPHSTPLPSMTSFQSNQPAPLTRLGVTSGVDSSPLVVVTPSTTVSSGSAQLRIATPHPLPSAELQSNQAATVYVLTSSAYPVLSTGGGPSALPANPNSSSNNLTVEQHSTSVPPTSYATALMVPAGPTGNVLQVRFRPPLSNTTLTTSTSSQSLTPFLLDAQTTHSGGHVIPPTPSTGQQNALGSLTKFGLLESACKSESTAAEGTESPSKNAPLRTSLSSNTNSLLHRHLLSPQSSVLSEPFSDHFKVQKHAEDSENLPASISGDHPPTGMDYVSIPSRRMSENREDFHTVGNRHSEGKHKLSGYHTENKFIRGGTAAEEVLRYEDSDAEDSALVKPFKRSRLNEALKQDITKSNDEDSIPKSKYKGNKGWSSNVLVGVNPSDGCEWVISGLPPKISIIPKSSLASGRTGSAWRAKSNHFLSPSEVRCKADSKLDPMMDFCPSSSKLSSGETSEGTAPHSSRRRRHSLTPQTSLESSVSVSLDTSVVKPLKNGIQLTAVQRRLLHDLVNVRLQQLELRFIRFPLTDCSVLNLTGWRALTCANNLDLLAYSEHQGMQSLGSIDLSLRDWFNNGSPPSRNSSVCLPFLGSVQDRSEGAVRITSDRTCVSIPQTPSESFVPENTAGVVYDLEGFDSLERISTATVLSSLSSFTRRTAPIDPDLTDQLEKALDLIRGVSQRKQYLLESAQRLHFLTTNIVEHFRPDAFRLMNELENQISTSPPSPSRSPVTVNSVTARSTRVPVRRSVRHYSPVATKLKRIRARDLGNAESNVDLVPNSPKFLPKSDAPSCTKSVLCNGIVSNSHGSHR</sequence>
<feature type="compositionally biased region" description="Low complexity" evidence="1">
    <location>
        <begin position="1248"/>
        <end position="1261"/>
    </location>
</feature>
<feature type="region of interest" description="Disordered" evidence="1">
    <location>
        <begin position="1004"/>
        <end position="1024"/>
    </location>
</feature>
<comment type="caution">
    <text evidence="2">The sequence shown here is derived from an EMBL/GenBank/DDBJ whole genome shotgun (WGS) entry which is preliminary data.</text>
</comment>
<feature type="region of interest" description="Disordered" evidence="1">
    <location>
        <begin position="269"/>
        <end position="292"/>
    </location>
</feature>
<feature type="region of interest" description="Disordered" evidence="1">
    <location>
        <begin position="894"/>
        <end position="915"/>
    </location>
</feature>
<dbReference type="Proteomes" id="UP001497525">
    <property type="component" value="Unassembled WGS sequence"/>
</dbReference>
<organism evidence="2 3">
    <name type="scientific">Calicophoron daubneyi</name>
    <name type="common">Rumen fluke</name>
    <name type="synonym">Paramphistomum daubneyi</name>
    <dbReference type="NCBI Taxonomy" id="300641"/>
    <lineage>
        <taxon>Eukaryota</taxon>
        <taxon>Metazoa</taxon>
        <taxon>Spiralia</taxon>
        <taxon>Lophotrochozoa</taxon>
        <taxon>Platyhelminthes</taxon>
        <taxon>Trematoda</taxon>
        <taxon>Digenea</taxon>
        <taxon>Plagiorchiida</taxon>
        <taxon>Pronocephalata</taxon>
        <taxon>Paramphistomoidea</taxon>
        <taxon>Paramphistomidae</taxon>
        <taxon>Calicophoron</taxon>
    </lineage>
</organism>
<proteinExistence type="predicted"/>
<reference evidence="2" key="1">
    <citation type="submission" date="2024-06" db="EMBL/GenBank/DDBJ databases">
        <authorList>
            <person name="Liu X."/>
            <person name="Lenzi L."/>
            <person name="Haldenby T S."/>
            <person name="Uol C."/>
        </authorList>
    </citation>
    <scope>NUCLEOTIDE SEQUENCE</scope>
</reference>
<feature type="compositionally biased region" description="Polar residues" evidence="1">
    <location>
        <begin position="626"/>
        <end position="637"/>
    </location>
</feature>
<evidence type="ECO:0000256" key="1">
    <source>
        <dbReference type="SAM" id="MobiDB-lite"/>
    </source>
</evidence>
<accession>A0AAV2TX89</accession>
<dbReference type="EMBL" id="CAXLJL010000745">
    <property type="protein sequence ID" value="CAL5140608.1"/>
    <property type="molecule type" value="Genomic_DNA"/>
</dbReference>
<feature type="compositionally biased region" description="Low complexity" evidence="1">
    <location>
        <begin position="275"/>
        <end position="292"/>
    </location>
</feature>
<feature type="region of interest" description="Disordered" evidence="1">
    <location>
        <begin position="622"/>
        <end position="685"/>
    </location>
</feature>
<name>A0AAV2TX89_CALDB</name>
<feature type="region of interest" description="Disordered" evidence="1">
    <location>
        <begin position="1519"/>
        <end position="1540"/>
    </location>
</feature>